<accession>A0A7D4HTX8</accession>
<dbReference type="KEGG" id="apes:FOC84_26620"/>
<reference evidence="1 2" key="1">
    <citation type="submission" date="2020-05" db="EMBL/GenBank/DDBJ databases">
        <title>FDA dAtabase for Regulatory Grade micrObial Sequences (FDA-ARGOS): Supporting development and validation of Infectious Disease Dx tests.</title>
        <authorList>
            <person name="Sproer C."/>
            <person name="Gronow S."/>
            <person name="Severitt S."/>
            <person name="Schroder I."/>
            <person name="Tallon L."/>
            <person name="Sadzewicz L."/>
            <person name="Zhao X."/>
            <person name="Vavikolanu K."/>
            <person name="Mehta A."/>
            <person name="Aluvathingal J."/>
            <person name="Nadendla S."/>
            <person name="Myers T."/>
            <person name="Yan Y."/>
            <person name="Sichtig H."/>
        </authorList>
    </citation>
    <scope>NUCLEOTIDE SEQUENCE [LARGE SCALE GENOMIC DNA]</scope>
    <source>
        <strain evidence="1 2">FDAARGOS_790</strain>
    </source>
</reference>
<dbReference type="RefSeq" id="WP_173147534.1">
    <property type="nucleotide sequence ID" value="NZ_CP053985.1"/>
</dbReference>
<evidence type="ECO:0000313" key="2">
    <source>
        <dbReference type="Proteomes" id="UP000500970"/>
    </source>
</evidence>
<organism evidence="1 2">
    <name type="scientific">Achromobacter pestifer</name>
    <dbReference type="NCBI Taxonomy" id="1353889"/>
    <lineage>
        <taxon>Bacteria</taxon>
        <taxon>Pseudomonadati</taxon>
        <taxon>Pseudomonadota</taxon>
        <taxon>Betaproteobacteria</taxon>
        <taxon>Burkholderiales</taxon>
        <taxon>Alcaligenaceae</taxon>
        <taxon>Achromobacter</taxon>
    </lineage>
</organism>
<name>A0A7D4HTX8_9BURK</name>
<dbReference type="AlphaFoldDB" id="A0A7D4HTX8"/>
<proteinExistence type="predicted"/>
<gene>
    <name evidence="1" type="ORF">FOC84_26620</name>
</gene>
<dbReference type="EMBL" id="CP053985">
    <property type="protein sequence ID" value="QKH38317.1"/>
    <property type="molecule type" value="Genomic_DNA"/>
</dbReference>
<evidence type="ECO:0000313" key="1">
    <source>
        <dbReference type="EMBL" id="QKH38317.1"/>
    </source>
</evidence>
<dbReference type="GeneID" id="84696784"/>
<protein>
    <submittedName>
        <fullName evidence="1">Uncharacterized protein</fullName>
    </submittedName>
</protein>
<dbReference type="Proteomes" id="UP000500970">
    <property type="component" value="Chromosome"/>
</dbReference>
<sequence>MQELFKMAEQYCETMVPVLALDIDGNPAPQLLIQVSTTTFMCAFHLAFSGHTAAVHATTRAALEAALFGYVVSRGDEHFDRWTNPPRDFKKKVHASEAFRLLEKEGIEEHRELKASYEDLIARGAHPNRLAVARHTRSTPNEGGEELEFTAIYPPSKNSLVHIAHVIGTAAMSMVVGGATLTGSRERLFREGRSLYKRLLTFLEANAAPSSPLPAGATSSN</sequence>
<keyword evidence="2" id="KW-1185">Reference proteome</keyword>